<accession>A0ABT2TBE6</accession>
<dbReference type="EMBL" id="JAOQJX010000005">
    <property type="protein sequence ID" value="MCU6747039.1"/>
    <property type="molecule type" value="Genomic_DNA"/>
</dbReference>
<dbReference type="Gene3D" id="3.40.630.30">
    <property type="match status" value="1"/>
</dbReference>
<dbReference type="CDD" id="cd04301">
    <property type="entry name" value="NAT_SF"/>
    <property type="match status" value="1"/>
</dbReference>
<feature type="domain" description="N-acetyltransferase" evidence="1">
    <location>
        <begin position="1"/>
        <end position="147"/>
    </location>
</feature>
<name>A0ABT2TBE6_9FIRM</name>
<proteinExistence type="predicted"/>
<evidence type="ECO:0000259" key="1">
    <source>
        <dbReference type="PROSITE" id="PS51186"/>
    </source>
</evidence>
<keyword evidence="3" id="KW-1185">Reference proteome</keyword>
<dbReference type="SUPFAM" id="SSF55729">
    <property type="entry name" value="Acyl-CoA N-acyltransferases (Nat)"/>
    <property type="match status" value="1"/>
</dbReference>
<dbReference type="Proteomes" id="UP001652394">
    <property type="component" value="Unassembled WGS sequence"/>
</dbReference>
<dbReference type="InterPro" id="IPR000182">
    <property type="entry name" value="GNAT_dom"/>
</dbReference>
<dbReference type="InterPro" id="IPR016181">
    <property type="entry name" value="Acyl_CoA_acyltransferase"/>
</dbReference>
<evidence type="ECO:0000313" key="2">
    <source>
        <dbReference type="EMBL" id="MCU6747039.1"/>
    </source>
</evidence>
<dbReference type="PROSITE" id="PS51186">
    <property type="entry name" value="GNAT"/>
    <property type="match status" value="1"/>
</dbReference>
<comment type="caution">
    <text evidence="2">The sequence shown here is derived from an EMBL/GenBank/DDBJ whole genome shotgun (WGS) entry which is preliminary data.</text>
</comment>
<dbReference type="Pfam" id="PF13508">
    <property type="entry name" value="Acetyltransf_7"/>
    <property type="match status" value="1"/>
</dbReference>
<gene>
    <name evidence="2" type="ORF">OCV51_05125</name>
</gene>
<reference evidence="2 3" key="1">
    <citation type="journal article" date="2021" name="ISME Commun">
        <title>Automated analysis of genomic sequences facilitates high-throughput and comprehensive description of bacteria.</title>
        <authorList>
            <person name="Hitch T.C.A."/>
        </authorList>
    </citation>
    <scope>NUCLEOTIDE SEQUENCE [LARGE SCALE GENOMIC DNA]</scope>
    <source>
        <strain evidence="2 3">H2_18</strain>
    </source>
</reference>
<organism evidence="2 3">
    <name type="scientific">Faecalicatena acetigenes</name>
    <dbReference type="NCBI Taxonomy" id="2981790"/>
    <lineage>
        <taxon>Bacteria</taxon>
        <taxon>Bacillati</taxon>
        <taxon>Bacillota</taxon>
        <taxon>Clostridia</taxon>
        <taxon>Lachnospirales</taxon>
        <taxon>Lachnospiraceae</taxon>
        <taxon>Faecalicatena</taxon>
    </lineage>
</organism>
<sequence>MKFTTVEKQHWKTIKTLYLEAFPKQERKPFFVLRHCIKSGKGQLFIALEKELLLGFILAIPYENMVMVDYLAVSANSRNKGTGSFLLNQLCRQFPDKKILLLIERLDETAANAQQRIARRRFYLKNGFISSQLFTTGAGGDMEILCYGETVSGEDYLRLQKYALGNLFFRLSKIKLV</sequence>
<evidence type="ECO:0000313" key="3">
    <source>
        <dbReference type="Proteomes" id="UP001652394"/>
    </source>
</evidence>
<dbReference type="RefSeq" id="WP_059066681.1">
    <property type="nucleotide sequence ID" value="NZ_JAOQJX010000005.1"/>
</dbReference>
<protein>
    <submittedName>
        <fullName evidence="2">GNAT family N-acetyltransferase</fullName>
    </submittedName>
</protein>